<dbReference type="EMBL" id="JARAKF010000001">
    <property type="protein sequence ID" value="MDU8994063.1"/>
    <property type="molecule type" value="Genomic_DNA"/>
</dbReference>
<feature type="region of interest" description="Disordered" evidence="1">
    <location>
        <begin position="181"/>
        <end position="223"/>
    </location>
</feature>
<evidence type="ECO:0000313" key="2">
    <source>
        <dbReference type="EMBL" id="MDU8994063.1"/>
    </source>
</evidence>
<accession>A0ABU3UJG0</accession>
<protein>
    <submittedName>
        <fullName evidence="2">Uncharacterized protein</fullName>
    </submittedName>
</protein>
<name>A0ABU3UJG0_9ACTN</name>
<evidence type="ECO:0000313" key="3">
    <source>
        <dbReference type="Proteomes" id="UP001257627"/>
    </source>
</evidence>
<keyword evidence="3" id="KW-1185">Reference proteome</keyword>
<reference evidence="2 3" key="1">
    <citation type="submission" date="2023-02" db="EMBL/GenBank/DDBJ databases">
        <authorList>
            <person name="Maleckis M."/>
        </authorList>
    </citation>
    <scope>NUCLEOTIDE SEQUENCE [LARGE SCALE GENOMIC DNA]</scope>
    <source>
        <strain evidence="2 3">P8-A2</strain>
    </source>
</reference>
<comment type="caution">
    <text evidence="2">The sequence shown here is derived from an EMBL/GenBank/DDBJ whole genome shotgun (WGS) entry which is preliminary data.</text>
</comment>
<evidence type="ECO:0000256" key="1">
    <source>
        <dbReference type="SAM" id="MobiDB-lite"/>
    </source>
</evidence>
<proteinExistence type="predicted"/>
<organism evidence="2 3">
    <name type="scientific">Streptomyces mirabilis</name>
    <dbReference type="NCBI Taxonomy" id="68239"/>
    <lineage>
        <taxon>Bacteria</taxon>
        <taxon>Bacillati</taxon>
        <taxon>Actinomycetota</taxon>
        <taxon>Actinomycetes</taxon>
        <taxon>Kitasatosporales</taxon>
        <taxon>Streptomycetaceae</taxon>
        <taxon>Streptomyces</taxon>
    </lineage>
</organism>
<feature type="compositionally biased region" description="Low complexity" evidence="1">
    <location>
        <begin position="209"/>
        <end position="223"/>
    </location>
</feature>
<sequence length="223" mass="23641">MNNGGGKDIKATGLNEIAQGITLTLSELKGIGIDSAAGFGRGFSNLELSGLELGHDGLTSAFKSFCERWEWGVRALVGEGNHFAQAVGLSAGTLYETDQYVEGTLKIGANSLMGNPNASEDEITRMSWGELAQNNALAHADYSKESFDRALQNSEQGWKDAGRDVMTSHTLGPMGLNPENLHGAFGVSDSEYNQVLDDTFGPSPEERAQAAAQQQAQQGRSGG</sequence>
<gene>
    <name evidence="2" type="ORF">PU648_17350</name>
</gene>
<dbReference type="Proteomes" id="UP001257627">
    <property type="component" value="Unassembled WGS sequence"/>
</dbReference>